<proteinExistence type="predicted"/>
<sequence>MCIQIKSRPDTSDTRLKSFALLSNRIETESLNFTFRHLTAVENRLQLLESTLRRLFPTGEMDAITRALLTDEVPTDQPPCTSGGSINQVSVDDPPPSDPVIWDDVFPNHSSETDLPTDAGLHDQTSPFNSLLTGPTSTPELVETCDEENEFLDNYFLHYHTLYPILHEGTFRLEYKGQIKASLHWQILKSIVLAIGAWLTVPTRDDLDKKYFAKAQNMVQKVSFAEKGDITLVQSLVLLGEFSKKQASPQESGHYIGTAVRMAVFLHLHIKSTCPNSNELDKEIRRRVWWSVYCAESCSAKIYGRPLLLPEDMLITVEPVSNIHENTLQPSATALPVQTDHPTVYTGLIQQSSYHRMANKIYRRLLSTPSITPQNVHEVDQMIDAWHNGSSLCTQMMNPLSAPEWHLTAHRRQILCDRSLRQLIHRPLLLKWLKNMSMNTGPLTEKHSNEIRCRANGLNMARTTIGIISEFIVNGDYSPLTLSFTLYAFFHALIVPLIHLKADPSSPESISCIQDIKKAELALNHLSIERDDLSQYFIAVLRRLFLVASQINNERSDQMISSDSKRINPHDVQSVPHGIFGNECLALLDNEALKSGTGLNFSEWVNS</sequence>
<keyword evidence="2" id="KW-0804">Transcription</keyword>
<evidence type="ECO:0000256" key="3">
    <source>
        <dbReference type="ARBA" id="ARBA00023242"/>
    </source>
</evidence>
<feature type="compositionally biased region" description="Polar residues" evidence="4">
    <location>
        <begin position="78"/>
        <end position="88"/>
    </location>
</feature>
<dbReference type="GO" id="GO:0000435">
    <property type="term" value="P:positive regulation of transcription from RNA polymerase II promoter by galactose"/>
    <property type="evidence" value="ECO:0007669"/>
    <property type="project" value="TreeGrafter"/>
</dbReference>
<dbReference type="PANTHER" id="PTHR47424:SF2">
    <property type="entry name" value="TRANSCRIPTION FACTOR DOMAIN-CONTAINING PROTEIN-RELATED"/>
    <property type="match status" value="1"/>
</dbReference>
<dbReference type="EMBL" id="JAPWDS010000005">
    <property type="protein sequence ID" value="KAJ5497432.1"/>
    <property type="molecule type" value="Genomic_DNA"/>
</dbReference>
<accession>A0A9W9XQQ9</accession>
<evidence type="ECO:0000313" key="6">
    <source>
        <dbReference type="EMBL" id="KAJ5497432.1"/>
    </source>
</evidence>
<protein>
    <recommendedName>
        <fullName evidence="5">Xylanolytic transcriptional activator regulatory domain-containing protein</fullName>
    </recommendedName>
</protein>
<dbReference type="Pfam" id="PF04082">
    <property type="entry name" value="Fungal_trans"/>
    <property type="match status" value="1"/>
</dbReference>
<dbReference type="GO" id="GO:0008270">
    <property type="term" value="F:zinc ion binding"/>
    <property type="evidence" value="ECO:0007669"/>
    <property type="project" value="InterPro"/>
</dbReference>
<dbReference type="GO" id="GO:0000978">
    <property type="term" value="F:RNA polymerase II cis-regulatory region sequence-specific DNA binding"/>
    <property type="evidence" value="ECO:0007669"/>
    <property type="project" value="TreeGrafter"/>
</dbReference>
<evidence type="ECO:0000256" key="1">
    <source>
        <dbReference type="ARBA" id="ARBA00023015"/>
    </source>
</evidence>
<dbReference type="GO" id="GO:0000981">
    <property type="term" value="F:DNA-binding transcription factor activity, RNA polymerase II-specific"/>
    <property type="evidence" value="ECO:0007669"/>
    <property type="project" value="TreeGrafter"/>
</dbReference>
<comment type="caution">
    <text evidence="6">The sequence shown here is derived from an EMBL/GenBank/DDBJ whole genome shotgun (WGS) entry which is preliminary data.</text>
</comment>
<dbReference type="InterPro" id="IPR007219">
    <property type="entry name" value="XnlR_reg_dom"/>
</dbReference>
<dbReference type="GO" id="GO:0006351">
    <property type="term" value="P:DNA-templated transcription"/>
    <property type="evidence" value="ECO:0007669"/>
    <property type="project" value="InterPro"/>
</dbReference>
<dbReference type="Gene3D" id="1.20.5.170">
    <property type="match status" value="1"/>
</dbReference>
<dbReference type="CDD" id="cd12148">
    <property type="entry name" value="fungal_TF_MHR"/>
    <property type="match status" value="1"/>
</dbReference>
<gene>
    <name evidence="6" type="ORF">N7463_009419</name>
</gene>
<feature type="domain" description="Xylanolytic transcriptional activator regulatory" evidence="5">
    <location>
        <begin position="252"/>
        <end position="326"/>
    </location>
</feature>
<dbReference type="Proteomes" id="UP001149954">
    <property type="component" value="Unassembled WGS sequence"/>
</dbReference>
<dbReference type="PANTHER" id="PTHR47424">
    <property type="entry name" value="REGULATORY PROTEIN GAL4"/>
    <property type="match status" value="1"/>
</dbReference>
<evidence type="ECO:0000256" key="4">
    <source>
        <dbReference type="SAM" id="MobiDB-lite"/>
    </source>
</evidence>
<name>A0A9W9XQQ9_9EURO</name>
<dbReference type="InterPro" id="IPR051127">
    <property type="entry name" value="Fungal_SecMet_Regulators"/>
</dbReference>
<dbReference type="SMART" id="SM00906">
    <property type="entry name" value="Fungal_trans"/>
    <property type="match status" value="1"/>
</dbReference>
<keyword evidence="7" id="KW-1185">Reference proteome</keyword>
<keyword evidence="1" id="KW-0805">Transcription regulation</keyword>
<evidence type="ECO:0000259" key="5">
    <source>
        <dbReference type="SMART" id="SM00906"/>
    </source>
</evidence>
<dbReference type="OrthoDB" id="3364175at2759"/>
<reference evidence="6" key="1">
    <citation type="submission" date="2022-12" db="EMBL/GenBank/DDBJ databases">
        <authorList>
            <person name="Petersen C."/>
        </authorList>
    </citation>
    <scope>NUCLEOTIDE SEQUENCE</scope>
    <source>
        <strain evidence="6">IBT 29495</strain>
    </source>
</reference>
<organism evidence="6 7">
    <name type="scientific">Penicillium fimorum</name>
    <dbReference type="NCBI Taxonomy" id="1882269"/>
    <lineage>
        <taxon>Eukaryota</taxon>
        <taxon>Fungi</taxon>
        <taxon>Dikarya</taxon>
        <taxon>Ascomycota</taxon>
        <taxon>Pezizomycotina</taxon>
        <taxon>Eurotiomycetes</taxon>
        <taxon>Eurotiomycetidae</taxon>
        <taxon>Eurotiales</taxon>
        <taxon>Aspergillaceae</taxon>
        <taxon>Penicillium</taxon>
    </lineage>
</organism>
<evidence type="ECO:0000256" key="2">
    <source>
        <dbReference type="ARBA" id="ARBA00023163"/>
    </source>
</evidence>
<dbReference type="AlphaFoldDB" id="A0A9W9XQQ9"/>
<dbReference type="GO" id="GO:0005634">
    <property type="term" value="C:nucleus"/>
    <property type="evidence" value="ECO:0007669"/>
    <property type="project" value="TreeGrafter"/>
</dbReference>
<reference evidence="6" key="2">
    <citation type="journal article" date="2023" name="IMA Fungus">
        <title>Comparative genomic study of the Penicillium genus elucidates a diverse pangenome and 15 lateral gene transfer events.</title>
        <authorList>
            <person name="Petersen C."/>
            <person name="Sorensen T."/>
            <person name="Nielsen M.R."/>
            <person name="Sondergaard T.E."/>
            <person name="Sorensen J.L."/>
            <person name="Fitzpatrick D.A."/>
            <person name="Frisvad J.C."/>
            <person name="Nielsen K.L."/>
        </authorList>
    </citation>
    <scope>NUCLEOTIDE SEQUENCE</scope>
    <source>
        <strain evidence="6">IBT 29495</strain>
    </source>
</reference>
<feature type="region of interest" description="Disordered" evidence="4">
    <location>
        <begin position="72"/>
        <end position="93"/>
    </location>
</feature>
<keyword evidence="3" id="KW-0539">Nucleus</keyword>
<evidence type="ECO:0000313" key="7">
    <source>
        <dbReference type="Proteomes" id="UP001149954"/>
    </source>
</evidence>